<dbReference type="PIRSF" id="PIRSF016481">
    <property type="entry name" value="Pilus_assembly_PilP"/>
    <property type="match status" value="1"/>
</dbReference>
<evidence type="ECO:0008006" key="2">
    <source>
        <dbReference type="Google" id="ProtNLM"/>
    </source>
</evidence>
<dbReference type="Pfam" id="PF04351">
    <property type="entry name" value="PilP"/>
    <property type="match status" value="1"/>
</dbReference>
<dbReference type="AlphaFoldDB" id="A0A3B1BMZ9"/>
<name>A0A3B1BMZ9_9ZZZZ</name>
<reference evidence="1" key="1">
    <citation type="submission" date="2018-06" db="EMBL/GenBank/DDBJ databases">
        <authorList>
            <person name="Zhirakovskaya E."/>
        </authorList>
    </citation>
    <scope>NUCLEOTIDE SEQUENCE</scope>
</reference>
<dbReference type="Gene3D" id="2.30.30.830">
    <property type="match status" value="1"/>
</dbReference>
<evidence type="ECO:0000313" key="1">
    <source>
        <dbReference type="EMBL" id="VAX13583.1"/>
    </source>
</evidence>
<dbReference type="InterPro" id="IPR007446">
    <property type="entry name" value="PilP"/>
</dbReference>
<gene>
    <name evidence="1" type="ORF">MNBD_GAMMA24-1578</name>
</gene>
<proteinExistence type="predicted"/>
<dbReference type="EMBL" id="UOFZ01000125">
    <property type="protein sequence ID" value="VAX13583.1"/>
    <property type="molecule type" value="Genomic_DNA"/>
</dbReference>
<organism evidence="1">
    <name type="scientific">hydrothermal vent metagenome</name>
    <dbReference type="NCBI Taxonomy" id="652676"/>
    <lineage>
        <taxon>unclassified sequences</taxon>
        <taxon>metagenomes</taxon>
        <taxon>ecological metagenomes</taxon>
    </lineage>
</organism>
<sequence>MNILNDLRQAAKGIFSALQIAVLLFLVACSGDHHEDLTSYIHDVKARKQGRIKGLPEIKPYESFTYDPANLRDPFSPLIEEDKKQTAAMDNGLRPDSNRKLEALEQFPLDSLVFVGNLERNGKRWGLIAAPDNTVYRVQPGNHLGQNFGEILSISETTIVIKEIIPNGTGGWIDRKVSLQLTE</sequence>
<protein>
    <recommendedName>
        <fullName evidence="2">Type IV pilus biogenesis protein PilP</fullName>
    </recommendedName>
</protein>
<accession>A0A3B1BMZ9</accession>